<reference evidence="2 3" key="1">
    <citation type="journal article" date="2019" name="Sci. Rep.">
        <title>Orb-weaving spider Araneus ventricosus genome elucidates the spidroin gene catalogue.</title>
        <authorList>
            <person name="Kono N."/>
            <person name="Nakamura H."/>
            <person name="Ohtoshi R."/>
            <person name="Moran D.A.P."/>
            <person name="Shinohara A."/>
            <person name="Yoshida Y."/>
            <person name="Fujiwara M."/>
            <person name="Mori M."/>
            <person name="Tomita M."/>
            <person name="Arakawa K."/>
        </authorList>
    </citation>
    <scope>NUCLEOTIDE SEQUENCE [LARGE SCALE GENOMIC DNA]</scope>
</reference>
<name>A0A4Y2LZZ7_ARAVE</name>
<dbReference type="Proteomes" id="UP000499080">
    <property type="component" value="Unassembled WGS sequence"/>
</dbReference>
<evidence type="ECO:0000256" key="1">
    <source>
        <dbReference type="SAM" id="MobiDB-lite"/>
    </source>
</evidence>
<sequence length="94" mass="10702">MTDIPENWITHVLPSYPGPLKGKRCNRSSTEAGILVAITRHGPTHPEGGMYHSRREDPSPPSLLYPRGKRELAYLSGDIPSTYSWCPDTRWDYY</sequence>
<organism evidence="2 3">
    <name type="scientific">Araneus ventricosus</name>
    <name type="common">Orbweaver spider</name>
    <name type="synonym">Epeira ventricosa</name>
    <dbReference type="NCBI Taxonomy" id="182803"/>
    <lineage>
        <taxon>Eukaryota</taxon>
        <taxon>Metazoa</taxon>
        <taxon>Ecdysozoa</taxon>
        <taxon>Arthropoda</taxon>
        <taxon>Chelicerata</taxon>
        <taxon>Arachnida</taxon>
        <taxon>Araneae</taxon>
        <taxon>Araneomorphae</taxon>
        <taxon>Entelegynae</taxon>
        <taxon>Araneoidea</taxon>
        <taxon>Araneidae</taxon>
        <taxon>Araneus</taxon>
    </lineage>
</organism>
<keyword evidence="3" id="KW-1185">Reference proteome</keyword>
<dbReference type="AlphaFoldDB" id="A0A4Y2LZZ7"/>
<dbReference type="EMBL" id="BGPR01006563">
    <property type="protein sequence ID" value="GBN20079.1"/>
    <property type="molecule type" value="Genomic_DNA"/>
</dbReference>
<feature type="region of interest" description="Disordered" evidence="1">
    <location>
        <begin position="41"/>
        <end position="63"/>
    </location>
</feature>
<evidence type="ECO:0000313" key="3">
    <source>
        <dbReference type="Proteomes" id="UP000499080"/>
    </source>
</evidence>
<proteinExistence type="predicted"/>
<protein>
    <submittedName>
        <fullName evidence="2">Uncharacterized protein</fullName>
    </submittedName>
</protein>
<comment type="caution">
    <text evidence="2">The sequence shown here is derived from an EMBL/GenBank/DDBJ whole genome shotgun (WGS) entry which is preliminary data.</text>
</comment>
<evidence type="ECO:0000313" key="2">
    <source>
        <dbReference type="EMBL" id="GBN20079.1"/>
    </source>
</evidence>
<accession>A0A4Y2LZZ7</accession>
<gene>
    <name evidence="2" type="ORF">AVEN_234773_1</name>
</gene>